<keyword evidence="1" id="KW-1133">Transmembrane helix</keyword>
<feature type="transmembrane region" description="Helical" evidence="1">
    <location>
        <begin position="32"/>
        <end position="50"/>
    </location>
</feature>
<organism evidence="4 5">
    <name type="scientific">Bariatricus massiliensis</name>
    <dbReference type="NCBI Taxonomy" id="1745713"/>
    <lineage>
        <taxon>Bacteria</taxon>
        <taxon>Bacillati</taxon>
        <taxon>Bacillota</taxon>
        <taxon>Clostridia</taxon>
        <taxon>Lachnospirales</taxon>
        <taxon>Lachnospiraceae</taxon>
        <taxon>Bariatricus</taxon>
    </lineage>
</organism>
<dbReference type="InterPro" id="IPR024425">
    <property type="entry name" value="LiaF-like_C"/>
</dbReference>
<dbReference type="InterPro" id="IPR054331">
    <property type="entry name" value="LiaF_TM"/>
</dbReference>
<dbReference type="EMBL" id="JAJCIS010000001">
    <property type="protein sequence ID" value="MCB7386293.1"/>
    <property type="molecule type" value="Genomic_DNA"/>
</dbReference>
<dbReference type="RefSeq" id="WP_066732825.1">
    <property type="nucleotide sequence ID" value="NZ_JAJCIQ010000001.1"/>
</dbReference>
<feature type="transmembrane region" description="Helical" evidence="1">
    <location>
        <begin position="7"/>
        <end position="26"/>
    </location>
</feature>
<dbReference type="Pfam" id="PF22570">
    <property type="entry name" value="LiaF-TM"/>
    <property type="match status" value="1"/>
</dbReference>
<evidence type="ECO:0000313" key="5">
    <source>
        <dbReference type="Proteomes" id="UP001299546"/>
    </source>
</evidence>
<comment type="caution">
    <text evidence="4">The sequence shown here is derived from an EMBL/GenBank/DDBJ whole genome shotgun (WGS) entry which is preliminary data.</text>
</comment>
<keyword evidence="1" id="KW-0472">Membrane</keyword>
<name>A0ABS8DCY9_9FIRM</name>
<feature type="transmembrane region" description="Helical" evidence="1">
    <location>
        <begin position="80"/>
        <end position="97"/>
    </location>
</feature>
<sequence>MKKERIFWGIFFIAAAVFLIIGKLGYFQGIGFWSLLLTVFFGACLIKSVLHKSVTGILFSAAFLCIVYAEPLGIEAITPWPVLGAALLGSIGVSFFYHPKRTYCYGNHNDDNWVGTVETMDGAQLQLNTSFAGSVKYIDSQEFKSADIKCSFGAMKVYLDKAVVPTGEAVIRMDVSFGGVELYVPRDWKVINQVDAIFGGLEEKSSSNPNGSPTLILTGSVRFAGVDIIYI</sequence>
<keyword evidence="5" id="KW-1185">Reference proteome</keyword>
<proteinExistence type="predicted"/>
<feature type="domain" description="Cell wall-active antibiotics response LiaF-like C-terminal" evidence="2">
    <location>
        <begin position="142"/>
        <end position="202"/>
    </location>
</feature>
<evidence type="ECO:0000259" key="3">
    <source>
        <dbReference type="Pfam" id="PF22570"/>
    </source>
</evidence>
<accession>A0ABS8DCY9</accession>
<evidence type="ECO:0000256" key="1">
    <source>
        <dbReference type="SAM" id="Phobius"/>
    </source>
</evidence>
<evidence type="ECO:0000259" key="2">
    <source>
        <dbReference type="Pfam" id="PF09922"/>
    </source>
</evidence>
<evidence type="ECO:0000313" key="4">
    <source>
        <dbReference type="EMBL" id="MCB7386293.1"/>
    </source>
</evidence>
<dbReference type="Pfam" id="PF09922">
    <property type="entry name" value="LiaF-like_C"/>
    <property type="match status" value="1"/>
</dbReference>
<keyword evidence="1" id="KW-0812">Transmembrane</keyword>
<reference evidence="4 5" key="1">
    <citation type="submission" date="2021-10" db="EMBL/GenBank/DDBJ databases">
        <title>Collection of gut derived symbiotic bacterial strains cultured from healthy donors.</title>
        <authorList>
            <person name="Lin H."/>
            <person name="Littmann E."/>
            <person name="Kohout C."/>
            <person name="Pamer E.G."/>
        </authorList>
    </citation>
    <scope>NUCLEOTIDE SEQUENCE [LARGE SCALE GENOMIC DNA]</scope>
    <source>
        <strain evidence="4 5">DFI.1.165</strain>
    </source>
</reference>
<gene>
    <name evidence="4" type="ORF">LIZ65_03240</name>
</gene>
<feature type="transmembrane region" description="Helical" evidence="1">
    <location>
        <begin position="57"/>
        <end position="74"/>
    </location>
</feature>
<feature type="domain" description="LiaF transmembrane" evidence="3">
    <location>
        <begin position="7"/>
        <end position="102"/>
    </location>
</feature>
<protein>
    <submittedName>
        <fullName evidence="4">Cell wall-active antibiotics response protein</fullName>
    </submittedName>
</protein>
<dbReference type="Proteomes" id="UP001299546">
    <property type="component" value="Unassembled WGS sequence"/>
</dbReference>